<evidence type="ECO:0000256" key="1">
    <source>
        <dbReference type="SAM" id="Phobius"/>
    </source>
</evidence>
<dbReference type="Pfam" id="PF01522">
    <property type="entry name" value="Polysacc_deac_1"/>
    <property type="match status" value="1"/>
</dbReference>
<evidence type="ECO:0000313" key="4">
    <source>
        <dbReference type="Proteomes" id="UP000318102"/>
    </source>
</evidence>
<keyword evidence="1" id="KW-0812">Transmembrane</keyword>
<dbReference type="OrthoDB" id="258610at2"/>
<dbReference type="RefSeq" id="WP_144990532.1">
    <property type="nucleotide sequence ID" value="NZ_VNJK01000001.1"/>
</dbReference>
<proteinExistence type="predicted"/>
<comment type="caution">
    <text evidence="3">The sequence shown here is derived from an EMBL/GenBank/DDBJ whole genome shotgun (WGS) entry which is preliminary data.</text>
</comment>
<accession>A0A559J1J7</accession>
<name>A0A559J1J7_9BACL</name>
<reference evidence="3 4" key="1">
    <citation type="submission" date="2019-07" db="EMBL/GenBank/DDBJ databases">
        <authorList>
            <person name="Kim J."/>
        </authorList>
    </citation>
    <scope>NUCLEOTIDE SEQUENCE [LARGE SCALE GENOMIC DNA]</scope>
    <source>
        <strain evidence="3 4">N4</strain>
    </source>
</reference>
<dbReference type="CDD" id="cd10944">
    <property type="entry name" value="CE4_SmPgdA_like"/>
    <property type="match status" value="1"/>
</dbReference>
<dbReference type="InterPro" id="IPR050248">
    <property type="entry name" value="Polysacc_deacetylase_ArnD"/>
</dbReference>
<dbReference type="InterPro" id="IPR011330">
    <property type="entry name" value="Glyco_hydro/deAcase_b/a-brl"/>
</dbReference>
<organism evidence="3 4">
    <name type="scientific">Paenibacillus agilis</name>
    <dbReference type="NCBI Taxonomy" id="3020863"/>
    <lineage>
        <taxon>Bacteria</taxon>
        <taxon>Bacillati</taxon>
        <taxon>Bacillota</taxon>
        <taxon>Bacilli</taxon>
        <taxon>Bacillales</taxon>
        <taxon>Paenibacillaceae</taxon>
        <taxon>Paenibacillus</taxon>
    </lineage>
</organism>
<keyword evidence="1" id="KW-0472">Membrane</keyword>
<dbReference type="PANTHER" id="PTHR10587">
    <property type="entry name" value="GLYCOSYL TRANSFERASE-RELATED"/>
    <property type="match status" value="1"/>
</dbReference>
<sequence length="286" mass="32345">MERRSNVSGHRRRKLNKKKLIGCTALLFIIVMIGIGIYTAGQLLLGTNSHIQAEQLPQVSHVITDVAPSMSGKEAPPTQNRENRKVAYLTFDDGPNKYTDDILDVLKANNVKATFFMLGNNVLARRDIVKRMSEEGHYPALHSMSHNYDKLYKSGGSSNFIDEFTEAQSIVEEVTGIKPTLIRAPYGSSPQINESFRGDIAEAGFKMWDWTIDSLDWKYESNPSAIVQEVTGALTEQTEVILMHDRKQTLDQLQNIIDEVKAQGYEFEVYDPNNHYVSNFAKDERL</sequence>
<feature type="transmembrane region" description="Helical" evidence="1">
    <location>
        <begin position="20"/>
        <end position="41"/>
    </location>
</feature>
<dbReference type="SUPFAM" id="SSF88713">
    <property type="entry name" value="Glycoside hydrolase/deacetylase"/>
    <property type="match status" value="1"/>
</dbReference>
<protein>
    <submittedName>
        <fullName evidence="3">Polysaccharide deacetylase</fullName>
    </submittedName>
</protein>
<dbReference type="Proteomes" id="UP000318102">
    <property type="component" value="Unassembled WGS sequence"/>
</dbReference>
<feature type="domain" description="NodB homology" evidence="2">
    <location>
        <begin position="85"/>
        <end position="268"/>
    </location>
</feature>
<dbReference type="Gene3D" id="3.20.20.370">
    <property type="entry name" value="Glycoside hydrolase/deacetylase"/>
    <property type="match status" value="1"/>
</dbReference>
<dbReference type="GO" id="GO:0016810">
    <property type="term" value="F:hydrolase activity, acting on carbon-nitrogen (but not peptide) bonds"/>
    <property type="evidence" value="ECO:0007669"/>
    <property type="project" value="InterPro"/>
</dbReference>
<keyword evidence="4" id="KW-1185">Reference proteome</keyword>
<dbReference type="InterPro" id="IPR002509">
    <property type="entry name" value="NODB_dom"/>
</dbReference>
<evidence type="ECO:0000259" key="2">
    <source>
        <dbReference type="PROSITE" id="PS51677"/>
    </source>
</evidence>
<dbReference type="PANTHER" id="PTHR10587:SF125">
    <property type="entry name" value="POLYSACCHARIDE DEACETYLASE YHEN-RELATED"/>
    <property type="match status" value="1"/>
</dbReference>
<dbReference type="GO" id="GO:0005975">
    <property type="term" value="P:carbohydrate metabolic process"/>
    <property type="evidence" value="ECO:0007669"/>
    <property type="project" value="InterPro"/>
</dbReference>
<keyword evidence="1" id="KW-1133">Transmembrane helix</keyword>
<dbReference type="EMBL" id="VNJK01000001">
    <property type="protein sequence ID" value="TVX93747.1"/>
    <property type="molecule type" value="Genomic_DNA"/>
</dbReference>
<dbReference type="PROSITE" id="PS51677">
    <property type="entry name" value="NODB"/>
    <property type="match status" value="1"/>
</dbReference>
<dbReference type="AlphaFoldDB" id="A0A559J1J7"/>
<gene>
    <name evidence="3" type="ORF">FPZ44_12165</name>
</gene>
<evidence type="ECO:0000313" key="3">
    <source>
        <dbReference type="EMBL" id="TVX93747.1"/>
    </source>
</evidence>